<evidence type="ECO:0000313" key="2">
    <source>
        <dbReference type="Proteomes" id="UP000241167"/>
    </source>
</evidence>
<reference evidence="1 2" key="1">
    <citation type="submission" date="2018-03" db="EMBL/GenBank/DDBJ databases">
        <title>The draft genome of Sphingosinicella sp. GL-C-18.</title>
        <authorList>
            <person name="Liu L."/>
            <person name="Li L."/>
            <person name="Liang L."/>
            <person name="Zhang X."/>
            <person name="Wang T."/>
        </authorList>
    </citation>
    <scope>NUCLEOTIDE SEQUENCE [LARGE SCALE GENOMIC DNA]</scope>
    <source>
        <strain evidence="1 2">GL-C-18</strain>
    </source>
</reference>
<dbReference type="GO" id="GO:0016301">
    <property type="term" value="F:kinase activity"/>
    <property type="evidence" value="ECO:0007669"/>
    <property type="project" value="UniProtKB-KW"/>
</dbReference>
<evidence type="ECO:0000313" key="1">
    <source>
        <dbReference type="EMBL" id="PSJ37689.1"/>
    </source>
</evidence>
<gene>
    <name evidence="1" type="ORF">C7I55_21770</name>
</gene>
<dbReference type="InterPro" id="IPR027417">
    <property type="entry name" value="P-loop_NTPase"/>
</dbReference>
<dbReference type="AlphaFoldDB" id="A0A2P7QIA7"/>
<dbReference type="Gene3D" id="3.40.50.300">
    <property type="entry name" value="P-loop containing nucleotide triphosphate hydrolases"/>
    <property type="match status" value="1"/>
</dbReference>
<sequence length="174" mass="19343">MQMLFIYGAPAAGKLTISEHVAEQTGFALFHNHLIVDALLAVFPFGSPEFVRLRETFWAETIEAAARTGRSLIFTFCPEPTVDRRLPERLKSSVQQAGGTVLFIRLNVSEQEQERRLLAPSRTGGKLRDIALFRALRSDFEAAMAEMPAPDMSIDTDLTRAPDAAGRIVQRVRA</sequence>
<name>A0A2P7QIA7_9SPHN</name>
<accession>A0A2P7QIA7</accession>
<dbReference type="EMBL" id="PXYI01000008">
    <property type="protein sequence ID" value="PSJ37689.1"/>
    <property type="molecule type" value="Genomic_DNA"/>
</dbReference>
<keyword evidence="2" id="KW-1185">Reference proteome</keyword>
<proteinExistence type="predicted"/>
<dbReference type="RefSeq" id="WP_106515132.1">
    <property type="nucleotide sequence ID" value="NZ_PXYI01000008.1"/>
</dbReference>
<organism evidence="1 2">
    <name type="scientific">Allosphingosinicella deserti</name>
    <dbReference type="NCBI Taxonomy" id="2116704"/>
    <lineage>
        <taxon>Bacteria</taxon>
        <taxon>Pseudomonadati</taxon>
        <taxon>Pseudomonadota</taxon>
        <taxon>Alphaproteobacteria</taxon>
        <taxon>Sphingomonadales</taxon>
        <taxon>Sphingomonadaceae</taxon>
        <taxon>Allosphingosinicella</taxon>
    </lineage>
</organism>
<dbReference type="SUPFAM" id="SSF52540">
    <property type="entry name" value="P-loop containing nucleoside triphosphate hydrolases"/>
    <property type="match status" value="1"/>
</dbReference>
<dbReference type="Proteomes" id="UP000241167">
    <property type="component" value="Unassembled WGS sequence"/>
</dbReference>
<dbReference type="OrthoDB" id="193997at2"/>
<comment type="caution">
    <text evidence="1">The sequence shown here is derived from an EMBL/GenBank/DDBJ whole genome shotgun (WGS) entry which is preliminary data.</text>
</comment>
<protein>
    <submittedName>
        <fullName evidence="1">Shikimate kinase</fullName>
    </submittedName>
</protein>
<keyword evidence="1" id="KW-0808">Transferase</keyword>
<keyword evidence="1" id="KW-0418">Kinase</keyword>